<sequence length="170" mass="17713">MAVYIRSDIETGFIPFSKKKMLGRQCDRVSPERRKVVTVASDESVKRISASASYDDDDGGEAQFLAGKGETRGEEERSVRLVAFSASASKSALGDNGEARGEKEVEALGDGDGGGGGDDGGGARRCGRRWRRREAEVAARGESGDGGGGERGRGRDEGGGDAAEAARVLG</sequence>
<feature type="compositionally biased region" description="Basic and acidic residues" evidence="1">
    <location>
        <begin position="133"/>
        <end position="158"/>
    </location>
</feature>
<dbReference type="Proteomes" id="UP000007306">
    <property type="component" value="Chromosome 4"/>
</dbReference>
<protein>
    <recommendedName>
        <fullName evidence="4">DUF834 domain-containing protein</fullName>
    </recommendedName>
</protein>
<feature type="compositionally biased region" description="Gly residues" evidence="1">
    <location>
        <begin position="110"/>
        <end position="124"/>
    </location>
</feature>
<evidence type="ECO:0008006" key="4">
    <source>
        <dbReference type="Google" id="ProtNLM"/>
    </source>
</evidence>
<dbReference type="EnsemblPlants" id="ORGLA04G0174200.1">
    <property type="protein sequence ID" value="ORGLA04G0174200.1"/>
    <property type="gene ID" value="ORGLA04G0174200"/>
</dbReference>
<evidence type="ECO:0000256" key="1">
    <source>
        <dbReference type="SAM" id="MobiDB-lite"/>
    </source>
</evidence>
<feature type="region of interest" description="Disordered" evidence="1">
    <location>
        <begin position="90"/>
        <end position="170"/>
    </location>
</feature>
<reference evidence="2 3" key="2">
    <citation type="submission" date="2018-04" db="EMBL/GenBank/DDBJ databases">
        <title>OglaRS2 (Oryza glaberrima Reference Sequence Version 2).</title>
        <authorList>
            <person name="Zhang J."/>
            <person name="Kudrna D."/>
            <person name="Lee S."/>
            <person name="Talag J."/>
            <person name="Rajasekar S."/>
            <person name="Wing R.A."/>
        </authorList>
    </citation>
    <scope>NUCLEOTIDE SEQUENCE [LARGE SCALE GENOMIC DNA]</scope>
    <source>
        <strain evidence="2 3">cv. IRGC 96717</strain>
    </source>
</reference>
<evidence type="ECO:0000313" key="2">
    <source>
        <dbReference type="EnsemblPlants" id="ORGLA04G0174200.1"/>
    </source>
</evidence>
<keyword evidence="3" id="KW-1185">Reference proteome</keyword>
<feature type="compositionally biased region" description="Basic and acidic residues" evidence="1">
    <location>
        <begin position="97"/>
        <end position="106"/>
    </location>
</feature>
<evidence type="ECO:0000313" key="3">
    <source>
        <dbReference type="Proteomes" id="UP000007306"/>
    </source>
</evidence>
<feature type="region of interest" description="Disordered" evidence="1">
    <location>
        <begin position="50"/>
        <end position="77"/>
    </location>
</feature>
<dbReference type="HOGENOM" id="CLU_1573098_0_0_1"/>
<organism evidence="2 3">
    <name type="scientific">Oryza glaberrima</name>
    <name type="common">African rice</name>
    <dbReference type="NCBI Taxonomy" id="4538"/>
    <lineage>
        <taxon>Eukaryota</taxon>
        <taxon>Viridiplantae</taxon>
        <taxon>Streptophyta</taxon>
        <taxon>Embryophyta</taxon>
        <taxon>Tracheophyta</taxon>
        <taxon>Spermatophyta</taxon>
        <taxon>Magnoliopsida</taxon>
        <taxon>Liliopsida</taxon>
        <taxon>Poales</taxon>
        <taxon>Poaceae</taxon>
        <taxon>BOP clade</taxon>
        <taxon>Oryzoideae</taxon>
        <taxon>Oryzeae</taxon>
        <taxon>Oryzinae</taxon>
        <taxon>Oryza</taxon>
    </lineage>
</organism>
<accession>I1PNH3</accession>
<dbReference type="AlphaFoldDB" id="I1PNH3"/>
<dbReference type="Gramene" id="ORGLA04G0174200.1">
    <property type="protein sequence ID" value="ORGLA04G0174200.1"/>
    <property type="gene ID" value="ORGLA04G0174200"/>
</dbReference>
<proteinExistence type="predicted"/>
<name>I1PNH3_ORYGL</name>
<reference evidence="2" key="1">
    <citation type="submission" date="2015-06" db="UniProtKB">
        <authorList>
            <consortium name="EnsemblPlants"/>
        </authorList>
    </citation>
    <scope>IDENTIFICATION</scope>
</reference>